<dbReference type="GO" id="GO:0005737">
    <property type="term" value="C:cytoplasm"/>
    <property type="evidence" value="ECO:0007669"/>
    <property type="project" value="TreeGrafter"/>
</dbReference>
<evidence type="ECO:0000256" key="2">
    <source>
        <dbReference type="SAM" id="MobiDB-lite"/>
    </source>
</evidence>
<dbReference type="InterPro" id="IPR050357">
    <property type="entry name" value="Arrestin_domain-protein"/>
</dbReference>
<evidence type="ECO:0000256" key="1">
    <source>
        <dbReference type="ARBA" id="ARBA00005298"/>
    </source>
</evidence>
<evidence type="ECO:0000313" key="4">
    <source>
        <dbReference type="EMBL" id="VDM47603.1"/>
    </source>
</evidence>
<evidence type="ECO:0000259" key="3">
    <source>
        <dbReference type="Pfam" id="PF00339"/>
    </source>
</evidence>
<dbReference type="InterPro" id="IPR011021">
    <property type="entry name" value="Arrestin-like_N"/>
</dbReference>
<dbReference type="EMBL" id="UYWY01023467">
    <property type="protein sequence ID" value="VDM47603.1"/>
    <property type="molecule type" value="Genomic_DNA"/>
</dbReference>
<protein>
    <submittedName>
        <fullName evidence="6">Arrestin_N domain-containing protein</fullName>
    </submittedName>
</protein>
<dbReference type="PANTHER" id="PTHR11188">
    <property type="entry name" value="ARRESTIN DOMAIN CONTAINING PROTEIN"/>
    <property type="match status" value="1"/>
</dbReference>
<dbReference type="InterPro" id="IPR014752">
    <property type="entry name" value="Arrestin-like_C"/>
</dbReference>
<dbReference type="WBParaSite" id="TCNE_0001628301-mRNA-1">
    <property type="protein sequence ID" value="TCNE_0001628301-mRNA-1"/>
    <property type="gene ID" value="TCNE_0001628301"/>
</dbReference>
<dbReference type="Pfam" id="PF00339">
    <property type="entry name" value="Arrestin_N"/>
    <property type="match status" value="1"/>
</dbReference>
<feature type="domain" description="Arrestin-like N-terminal" evidence="3">
    <location>
        <begin position="13"/>
        <end position="118"/>
    </location>
</feature>
<evidence type="ECO:0000313" key="6">
    <source>
        <dbReference type="WBParaSite" id="TCNE_0001628301-mRNA-1"/>
    </source>
</evidence>
<comment type="similarity">
    <text evidence="1">Belongs to the arrestin family.</text>
</comment>
<dbReference type="PANTHER" id="PTHR11188:SF176">
    <property type="entry name" value="ARRESTIN DOMAIN-CONTAINING PROTEIN 1"/>
    <property type="match status" value="1"/>
</dbReference>
<dbReference type="InterPro" id="IPR014756">
    <property type="entry name" value="Ig_E-set"/>
</dbReference>
<reference evidence="6" key="1">
    <citation type="submission" date="2016-06" db="UniProtKB">
        <authorList>
            <consortium name="WormBaseParasite"/>
        </authorList>
    </citation>
    <scope>IDENTIFICATION</scope>
</reference>
<evidence type="ECO:0000313" key="5">
    <source>
        <dbReference type="Proteomes" id="UP000050794"/>
    </source>
</evidence>
<accession>A0A183V6B2</accession>
<gene>
    <name evidence="4" type="ORF">TCNE_LOCUS16282</name>
</gene>
<dbReference type="SUPFAM" id="SSF81296">
    <property type="entry name" value="E set domains"/>
    <property type="match status" value="1"/>
</dbReference>
<name>A0A183V6B2_TOXCA</name>
<dbReference type="GO" id="GO:0015031">
    <property type="term" value="P:protein transport"/>
    <property type="evidence" value="ECO:0007669"/>
    <property type="project" value="TreeGrafter"/>
</dbReference>
<dbReference type="Proteomes" id="UP000050794">
    <property type="component" value="Unassembled WGS sequence"/>
</dbReference>
<reference evidence="4 5" key="2">
    <citation type="submission" date="2018-11" db="EMBL/GenBank/DDBJ databases">
        <authorList>
            <consortium name="Pathogen Informatics"/>
        </authorList>
    </citation>
    <scope>NUCLEOTIDE SEQUENCE [LARGE SCALE GENOMIC DNA]</scope>
</reference>
<dbReference type="Gene3D" id="2.60.40.640">
    <property type="match status" value="1"/>
</dbReference>
<proteinExistence type="inferred from homology"/>
<dbReference type="AlphaFoldDB" id="A0A183V6B2"/>
<keyword evidence="5" id="KW-1185">Reference proteome</keyword>
<sequence>MDKPYVVDVLLTKRLYNPGDIIQGEIQFHLRRKLSCDTITVQLCGTAKMEEIIRYSSSTAIRPMKLGKSDDDCGLEPGAHSMFFSFQLPKHGLHTSFEQRECPGCVRYFIVVQCLFNQQVVAKRKFSGKSIKYAHLSIVQHAFCFVTYPVPCGKDSYMETAGVGLPVSKVVNGNAYKYVPEFNVPALVPGFEIPGCIRVDHTLKFEVGFHRSGKSKYPLCVLKIPIFIGTSPVEDTEASSAMRERQNYRPSEGESTARLYPLNAFSLPPPPSYMESVTGRSDVQESDDECPAYTPLCNAHEALPVSTTEERKKQ</sequence>
<feature type="region of interest" description="Disordered" evidence="2">
    <location>
        <begin position="266"/>
        <end position="291"/>
    </location>
</feature>
<organism evidence="5 6">
    <name type="scientific">Toxocara canis</name>
    <name type="common">Canine roundworm</name>
    <dbReference type="NCBI Taxonomy" id="6265"/>
    <lineage>
        <taxon>Eukaryota</taxon>
        <taxon>Metazoa</taxon>
        <taxon>Ecdysozoa</taxon>
        <taxon>Nematoda</taxon>
        <taxon>Chromadorea</taxon>
        <taxon>Rhabditida</taxon>
        <taxon>Spirurina</taxon>
        <taxon>Ascaridomorpha</taxon>
        <taxon>Ascaridoidea</taxon>
        <taxon>Toxocaridae</taxon>
        <taxon>Toxocara</taxon>
    </lineage>
</organism>